<dbReference type="Gene3D" id="2.60.120.260">
    <property type="entry name" value="Galactose-binding domain-like"/>
    <property type="match status" value="1"/>
</dbReference>
<dbReference type="PANTHER" id="PTHR30383">
    <property type="entry name" value="THIOESTERASE 1/PROTEASE 1/LYSOPHOSPHOLIPASE L1"/>
    <property type="match status" value="1"/>
</dbReference>
<dbReference type="InterPro" id="IPR032740">
    <property type="entry name" value="GxDLY"/>
</dbReference>
<feature type="domain" description="SGNH hydrolase-type esterase" evidence="1">
    <location>
        <begin position="406"/>
        <end position="571"/>
    </location>
</feature>
<dbReference type="InterPro" id="IPR036514">
    <property type="entry name" value="SGNH_hydro_sf"/>
</dbReference>
<name>A0AB33JMW1_9BACT</name>
<accession>A0AB33JMW1</accession>
<sequence>MKRFFILIVCLILFALSGIAQTKWYSPVSGDTLLVRGRAWNAEIGKSYQRIPNRFKPSLRKPLWDLSQNSAGLYIEFITDAPEINIHYTVSGPLQIVNVGTIAMSGIDLYSFDENGQSLSCSCFGNYRITSKSVDYHYGGLTYPGKQWREYRLYLPLYNTVDSLQIGVPQNSKFEFMPASLERPIVVYGTSIAQGASASRPGMAWTNILQRKLDAPVYNLGHSGNGRLEKAMFNALSEINARLFIVDCMPNMSVKDSIASLLREGVNILRSKSDAPILLVEHCGYNNYLTVNSEKTKVDLLNSRLKAAYQQLQREGVKGLYYLTKDELGVNSDLDSQIDGVHATDIGMRSYAEAYMKKIAEILDFHPMKKFMPVRQTRDQAFYNWSLRHHEIMQRNRQVNPDVVMIGNSITHYWAGEPAAPIHRGDKAWKKLFGKRKVTNMGYGWDRIENIFWRLYHGELDGISPRHIFMMAGTNNVGSNTDEEIVDGVEGLVKLIQKLQPQACIHVVKIYPRRGQEQRLQHLNTLLQDRLARYTDVDVVDVTKQLTTPDGRVDESLFVDGLHPNAQGYERIARVYQDFLK</sequence>
<evidence type="ECO:0000313" key="4">
    <source>
        <dbReference type="EMBL" id="BFO81545.1"/>
    </source>
</evidence>
<gene>
    <name evidence="4" type="ORF">GTC17262_17360</name>
</gene>
<organism evidence="4">
    <name type="scientific">Prevotella sp. GTC17262</name>
    <dbReference type="NCBI Taxonomy" id="3236797"/>
    <lineage>
        <taxon>Bacteria</taxon>
        <taxon>Pseudomonadati</taxon>
        <taxon>Bacteroidota</taxon>
        <taxon>Bacteroidia</taxon>
        <taxon>Bacteroidales</taxon>
        <taxon>Prevotellaceae</taxon>
        <taxon>Prevotella</taxon>
    </lineage>
</organism>
<proteinExistence type="predicted"/>
<dbReference type="PANTHER" id="PTHR30383:SF32">
    <property type="entry name" value="SGNH-HYDROLASE"/>
    <property type="match status" value="1"/>
</dbReference>
<dbReference type="SUPFAM" id="SSF52266">
    <property type="entry name" value="SGNH hydrolase"/>
    <property type="match status" value="2"/>
</dbReference>
<dbReference type="GO" id="GO:0004622">
    <property type="term" value="F:phosphatidylcholine lysophospholipase activity"/>
    <property type="evidence" value="ECO:0007669"/>
    <property type="project" value="TreeGrafter"/>
</dbReference>
<dbReference type="Pfam" id="PF13472">
    <property type="entry name" value="Lipase_GDSL_2"/>
    <property type="match status" value="1"/>
</dbReference>
<evidence type="ECO:0000259" key="3">
    <source>
        <dbReference type="Pfam" id="PF14607"/>
    </source>
</evidence>
<dbReference type="Gene3D" id="3.40.50.1110">
    <property type="entry name" value="SGNH hydrolase"/>
    <property type="match status" value="2"/>
</dbReference>
<dbReference type="EMBL" id="AP035789">
    <property type="protein sequence ID" value="BFO81545.1"/>
    <property type="molecule type" value="Genomic_DNA"/>
</dbReference>
<dbReference type="InterPro" id="IPR051532">
    <property type="entry name" value="Ester_Hydrolysis_Enzymes"/>
</dbReference>
<dbReference type="AlphaFoldDB" id="A0AB33JMW1"/>
<dbReference type="Pfam" id="PF14607">
    <property type="entry name" value="GxDLY"/>
    <property type="match status" value="1"/>
</dbReference>
<reference evidence="4" key="1">
    <citation type="submission" date="2024-07" db="EMBL/GenBank/DDBJ databases">
        <title>Complete genome sequence of Prevotella sp. YM-2024 GTC17262.</title>
        <authorList>
            <person name="Hayashi M."/>
            <person name="Muto Y."/>
            <person name="Tanaka K."/>
            <person name="Niwa H."/>
        </authorList>
    </citation>
    <scope>NUCLEOTIDE SEQUENCE</scope>
    <source>
        <strain evidence="4">GTC17262</strain>
    </source>
</reference>
<evidence type="ECO:0000259" key="1">
    <source>
        <dbReference type="Pfam" id="PF13472"/>
    </source>
</evidence>
<feature type="domain" description="SGNH hydrolase-type esterase N-terminal" evidence="3">
    <location>
        <begin position="23"/>
        <end position="174"/>
    </location>
</feature>
<evidence type="ECO:0000259" key="2">
    <source>
        <dbReference type="Pfam" id="PF14606"/>
    </source>
</evidence>
<keyword evidence="4" id="KW-0378">Hydrolase</keyword>
<dbReference type="InterPro" id="IPR013830">
    <property type="entry name" value="SGNH_hydro"/>
</dbReference>
<protein>
    <submittedName>
        <fullName evidence="4">SGNH/GDSL hydrolase family protein</fullName>
    </submittedName>
</protein>
<feature type="domain" description="SGNH hydrolase-type esterase" evidence="2">
    <location>
        <begin position="182"/>
        <end position="359"/>
    </location>
</feature>
<dbReference type="Pfam" id="PF14606">
    <property type="entry name" value="Lipase_GDSL_3"/>
    <property type="match status" value="1"/>
</dbReference>